<dbReference type="GO" id="GO:0033540">
    <property type="term" value="P:fatty acid beta-oxidation using acyl-CoA oxidase"/>
    <property type="evidence" value="ECO:0007669"/>
    <property type="project" value="TreeGrafter"/>
</dbReference>
<dbReference type="GO" id="GO:0055088">
    <property type="term" value="P:lipid homeostasis"/>
    <property type="evidence" value="ECO:0007669"/>
    <property type="project" value="TreeGrafter"/>
</dbReference>
<dbReference type="PANTHER" id="PTHR10909:SF390">
    <property type="entry name" value="PEROXISOMAL ACYL-COENZYME A OXIDASE 3"/>
    <property type="match status" value="1"/>
</dbReference>
<evidence type="ECO:0000256" key="5">
    <source>
        <dbReference type="ARBA" id="ARBA00022630"/>
    </source>
</evidence>
<dbReference type="InterPro" id="IPR036250">
    <property type="entry name" value="AcylCo_DH-like_C"/>
</dbReference>
<name>A0A9P0MT78_NEZVI</name>
<feature type="domain" description="Acyl-CoA oxidase C-terminal" evidence="14">
    <location>
        <begin position="503"/>
        <end position="666"/>
    </location>
</feature>
<accession>A0A9P0MT78</accession>
<sequence length="676" mass="76503">MSHKYLKDFAKGPLDRYRKCASFDWKRMTLCMEEEEYQSLKYKIWEKMRNDELFKKRGYNLSSEEQKSLTLLQMKRLKEWNLLPMEEIFMNPKKASVFNSACLLYSPSLCLKYTLAYSFVQNALLGLGTEKHMDLYHSLSHPLTNFVGSFALTEISHGTNTKAMRTTAHYDPVNEEFVLDTPDFEAAKCWVGNLGKSATDCIVFAKLITPDGKDCGLHAFIVPVRDPVTLSWYPGIVVGDMGDKIGLNGVDNGFIMFNEYRIPKNNLLNRTGDVTSDGGYITPFKDPKKKLGASLGALSAGRIFIVSMANIYLTNAVVIATRYAGVRKQFGPSSDEELPIIEYPLLQWRLFPYIASIYILKYFSSYFQDIFIEFIIKSFGESNYEKAAMGAEIHALSSAAKPLAGWIAKDGIQECREICGGHGYLSVAGFGDLRNNNDANLTYEGDNNVLIQQTSNWLLQLWSKNDSKDFGNTPLGTVEFLSRWKKISAEKFSATKKSDIILPENLLKMYEWLLVYLLQITYSKYVKLSNSEDNEFNLKMNIQVYHARPLALVYCEHYMVKKFIEFANSQEGSIKEVLLKLAALYAAWNLEKNFVFMYEGGFVSSMDTAQNLREGIIDLCENLKNDVVPLVDAVAPPDFILNSPLGCSDGNVYKQLQAALYQSPGTFTKPVLNSKL</sequence>
<keyword evidence="18" id="KW-1185">Reference proteome</keyword>
<dbReference type="InterPro" id="IPR055060">
    <property type="entry name" value="ACOX_C_alpha1"/>
</dbReference>
<dbReference type="GO" id="GO:0005777">
    <property type="term" value="C:peroxisome"/>
    <property type="evidence" value="ECO:0007669"/>
    <property type="project" value="UniProtKB-SubCell"/>
</dbReference>
<dbReference type="GO" id="GO:0071949">
    <property type="term" value="F:FAD binding"/>
    <property type="evidence" value="ECO:0007669"/>
    <property type="project" value="InterPro"/>
</dbReference>
<evidence type="ECO:0000259" key="16">
    <source>
        <dbReference type="Pfam" id="PF22924"/>
    </source>
</evidence>
<keyword evidence="9" id="KW-0443">Lipid metabolism</keyword>
<comment type="cofactor">
    <cofactor evidence="1">
        <name>FAD</name>
        <dbReference type="ChEBI" id="CHEBI:57692"/>
    </cofactor>
</comment>
<dbReference type="InterPro" id="IPR009100">
    <property type="entry name" value="AcylCoA_DH/oxidase_NM_dom_sf"/>
</dbReference>
<evidence type="ECO:0000256" key="7">
    <source>
        <dbReference type="ARBA" id="ARBA00022832"/>
    </source>
</evidence>
<evidence type="ECO:0000256" key="6">
    <source>
        <dbReference type="ARBA" id="ARBA00022827"/>
    </source>
</evidence>
<dbReference type="Gene3D" id="1.20.140.10">
    <property type="entry name" value="Butyryl-CoA Dehydrogenase, subunit A, domain 3"/>
    <property type="match status" value="2"/>
</dbReference>
<evidence type="ECO:0000313" key="17">
    <source>
        <dbReference type="EMBL" id="CAH1402461.1"/>
    </source>
</evidence>
<evidence type="ECO:0000256" key="10">
    <source>
        <dbReference type="ARBA" id="ARBA00023140"/>
    </source>
</evidence>
<feature type="domain" description="Acyl-CoA oxidase C-alpha1" evidence="16">
    <location>
        <begin position="296"/>
        <end position="459"/>
    </location>
</feature>
<reference evidence="17" key="1">
    <citation type="submission" date="2022-01" db="EMBL/GenBank/DDBJ databases">
        <authorList>
            <person name="King R."/>
        </authorList>
    </citation>
    <scope>NUCLEOTIDE SEQUENCE</scope>
</reference>
<keyword evidence="6 11" id="KW-0274">FAD</keyword>
<feature type="binding site" evidence="13">
    <location>
        <position position="153"/>
    </location>
    <ligand>
        <name>FAD</name>
        <dbReference type="ChEBI" id="CHEBI:57692"/>
    </ligand>
</feature>
<comment type="similarity">
    <text evidence="4 11">Belongs to the acyl-CoA oxidase family.</text>
</comment>
<dbReference type="InterPro" id="IPR046373">
    <property type="entry name" value="Acyl-CoA_Oxase/DH_mid-dom_sf"/>
</dbReference>
<evidence type="ECO:0000313" key="18">
    <source>
        <dbReference type="Proteomes" id="UP001152798"/>
    </source>
</evidence>
<dbReference type="InterPro" id="IPR006091">
    <property type="entry name" value="Acyl-CoA_Oxase/DH_mid-dom"/>
</dbReference>
<dbReference type="GO" id="GO:0016402">
    <property type="term" value="F:pristanoyl-CoA oxidase activity"/>
    <property type="evidence" value="ECO:0007669"/>
    <property type="project" value="TreeGrafter"/>
</dbReference>
<keyword evidence="7" id="KW-0276">Fatty acid metabolism</keyword>
<proteinExistence type="inferred from homology"/>
<dbReference type="InterPro" id="IPR002655">
    <property type="entry name" value="Acyl-CoA_oxidase_C"/>
</dbReference>
<evidence type="ECO:0000256" key="4">
    <source>
        <dbReference type="ARBA" id="ARBA00006288"/>
    </source>
</evidence>
<evidence type="ECO:0000256" key="2">
    <source>
        <dbReference type="ARBA" id="ARBA00004275"/>
    </source>
</evidence>
<comment type="subcellular location">
    <subcellularLocation>
        <location evidence="2">Peroxisome</location>
    </subcellularLocation>
</comment>
<dbReference type="PANTHER" id="PTHR10909">
    <property type="entry name" value="ELECTRON TRANSPORT OXIDOREDUCTASE"/>
    <property type="match status" value="1"/>
</dbReference>
<dbReference type="FunFam" id="2.40.110.10:FF:000005">
    <property type="entry name" value="Acyl-coenzyme A oxidase"/>
    <property type="match status" value="1"/>
</dbReference>
<dbReference type="InterPro" id="IPR012258">
    <property type="entry name" value="Acyl-CoA_oxidase"/>
</dbReference>
<comment type="pathway">
    <text evidence="3">Lipid metabolism.</text>
</comment>
<evidence type="ECO:0000256" key="3">
    <source>
        <dbReference type="ARBA" id="ARBA00005189"/>
    </source>
</evidence>
<evidence type="ECO:0000256" key="13">
    <source>
        <dbReference type="PIRSR" id="PIRSR000168-2"/>
    </source>
</evidence>
<evidence type="ECO:0000256" key="8">
    <source>
        <dbReference type="ARBA" id="ARBA00023002"/>
    </source>
</evidence>
<dbReference type="FunFam" id="1.20.140.10:FF:000007">
    <property type="entry name" value="Acyl-coenzyme A oxidase"/>
    <property type="match status" value="1"/>
</dbReference>
<feature type="domain" description="Acyl-CoA oxidase/dehydrogenase middle" evidence="15">
    <location>
        <begin position="149"/>
        <end position="258"/>
    </location>
</feature>
<evidence type="ECO:0000256" key="9">
    <source>
        <dbReference type="ARBA" id="ARBA00023098"/>
    </source>
</evidence>
<evidence type="ECO:0000256" key="12">
    <source>
        <dbReference type="PIRSR" id="PIRSR000168-1"/>
    </source>
</evidence>
<dbReference type="Pfam" id="PF01756">
    <property type="entry name" value="ACOX"/>
    <property type="match status" value="1"/>
</dbReference>
<dbReference type="Pfam" id="PF02770">
    <property type="entry name" value="Acyl-CoA_dh_M"/>
    <property type="match status" value="1"/>
</dbReference>
<keyword evidence="10" id="KW-0576">Peroxisome</keyword>
<dbReference type="EMBL" id="OV725081">
    <property type="protein sequence ID" value="CAH1402461.1"/>
    <property type="molecule type" value="Genomic_DNA"/>
</dbReference>
<keyword evidence="8" id="KW-0560">Oxidoreductase</keyword>
<dbReference type="SUPFAM" id="SSF56645">
    <property type="entry name" value="Acyl-CoA dehydrogenase NM domain-like"/>
    <property type="match status" value="1"/>
</dbReference>
<dbReference type="OrthoDB" id="538336at2759"/>
<dbReference type="Gene3D" id="2.40.110.10">
    <property type="entry name" value="Butyryl-CoA Dehydrogenase, subunit A, domain 2"/>
    <property type="match status" value="1"/>
</dbReference>
<protein>
    <recommendedName>
        <fullName evidence="11">Acyl-coenzyme A oxidase</fullName>
    </recommendedName>
</protein>
<organism evidence="17 18">
    <name type="scientific">Nezara viridula</name>
    <name type="common">Southern green stink bug</name>
    <name type="synonym">Cimex viridulus</name>
    <dbReference type="NCBI Taxonomy" id="85310"/>
    <lineage>
        <taxon>Eukaryota</taxon>
        <taxon>Metazoa</taxon>
        <taxon>Ecdysozoa</taxon>
        <taxon>Arthropoda</taxon>
        <taxon>Hexapoda</taxon>
        <taxon>Insecta</taxon>
        <taxon>Pterygota</taxon>
        <taxon>Neoptera</taxon>
        <taxon>Paraneoptera</taxon>
        <taxon>Hemiptera</taxon>
        <taxon>Heteroptera</taxon>
        <taxon>Panheteroptera</taxon>
        <taxon>Pentatomomorpha</taxon>
        <taxon>Pentatomoidea</taxon>
        <taxon>Pentatomidae</taxon>
        <taxon>Pentatominae</taxon>
        <taxon>Nezara</taxon>
    </lineage>
</organism>
<feature type="active site" description="Proton acceptor" evidence="12">
    <location>
        <position position="444"/>
    </location>
</feature>
<dbReference type="FunFam" id="1.20.140.10:FF:000010">
    <property type="entry name" value="Acyl-coenzyme A oxidase"/>
    <property type="match status" value="1"/>
</dbReference>
<dbReference type="Pfam" id="PF22924">
    <property type="entry name" value="ACOX_C_alpha1"/>
    <property type="match status" value="1"/>
</dbReference>
<dbReference type="AlphaFoldDB" id="A0A9P0MT78"/>
<dbReference type="SUPFAM" id="SSF47203">
    <property type="entry name" value="Acyl-CoA dehydrogenase C-terminal domain-like"/>
    <property type="match status" value="2"/>
</dbReference>
<evidence type="ECO:0000256" key="11">
    <source>
        <dbReference type="PIRNR" id="PIRNR000168"/>
    </source>
</evidence>
<dbReference type="PIRSF" id="PIRSF000168">
    <property type="entry name" value="Acyl-CoA_oxidase"/>
    <property type="match status" value="1"/>
</dbReference>
<evidence type="ECO:0000259" key="14">
    <source>
        <dbReference type="Pfam" id="PF01756"/>
    </source>
</evidence>
<evidence type="ECO:0000256" key="1">
    <source>
        <dbReference type="ARBA" id="ARBA00001974"/>
    </source>
</evidence>
<feature type="binding site" evidence="13">
    <location>
        <position position="192"/>
    </location>
    <ligand>
        <name>FAD</name>
        <dbReference type="ChEBI" id="CHEBI:57692"/>
    </ligand>
</feature>
<keyword evidence="5 11" id="KW-0285">Flavoprotein</keyword>
<gene>
    <name evidence="17" type="ORF">NEZAVI_LOCUS11279</name>
</gene>
<evidence type="ECO:0000259" key="15">
    <source>
        <dbReference type="Pfam" id="PF02770"/>
    </source>
</evidence>
<dbReference type="GO" id="GO:0005504">
    <property type="term" value="F:fatty acid binding"/>
    <property type="evidence" value="ECO:0007669"/>
    <property type="project" value="TreeGrafter"/>
</dbReference>
<dbReference type="Proteomes" id="UP001152798">
    <property type="component" value="Chromosome 5"/>
</dbReference>